<reference evidence="2 3" key="2">
    <citation type="submission" date="2019-08" db="EMBL/GenBank/DDBJ databases">
        <title>Jejuicoccus antrihumi gen. nov., sp. nov., a new member of the family Dermacoccaceae isolated from a cave.</title>
        <authorList>
            <person name="Schumann P."/>
            <person name="Kim I.S."/>
        </authorList>
    </citation>
    <scope>NUCLEOTIDE SEQUENCE [LARGE SCALE GENOMIC DNA]</scope>
    <source>
        <strain evidence="2 3">C5-26</strain>
    </source>
</reference>
<comment type="caution">
    <text evidence="2">The sequence shown here is derived from an EMBL/GenBank/DDBJ whole genome shotgun (WGS) entry which is preliminary data.</text>
</comment>
<dbReference type="Proteomes" id="UP000320244">
    <property type="component" value="Unassembled WGS sequence"/>
</dbReference>
<organism evidence="2 3">
    <name type="scientific">Leekyejoonella antrihumi</name>
    <dbReference type="NCBI Taxonomy" id="1660198"/>
    <lineage>
        <taxon>Bacteria</taxon>
        <taxon>Bacillati</taxon>
        <taxon>Actinomycetota</taxon>
        <taxon>Actinomycetes</taxon>
        <taxon>Micrococcales</taxon>
        <taxon>Dermacoccaceae</taxon>
        <taxon>Leekyejoonella</taxon>
    </lineage>
</organism>
<feature type="compositionally biased region" description="Low complexity" evidence="1">
    <location>
        <begin position="19"/>
        <end position="28"/>
    </location>
</feature>
<evidence type="ECO:0000256" key="1">
    <source>
        <dbReference type="SAM" id="MobiDB-lite"/>
    </source>
</evidence>
<evidence type="ECO:0000313" key="3">
    <source>
        <dbReference type="Proteomes" id="UP000320244"/>
    </source>
</evidence>
<dbReference type="RefSeq" id="WP_146318771.1">
    <property type="nucleotide sequence ID" value="NZ_VCQV01000027.1"/>
</dbReference>
<name>A0A563DWH7_9MICO</name>
<keyword evidence="3" id="KW-1185">Reference proteome</keyword>
<gene>
    <name evidence="2" type="ORF">FGL98_17345</name>
</gene>
<evidence type="ECO:0000313" key="2">
    <source>
        <dbReference type="EMBL" id="TWP34479.1"/>
    </source>
</evidence>
<dbReference type="AlphaFoldDB" id="A0A563DWH7"/>
<feature type="region of interest" description="Disordered" evidence="1">
    <location>
        <begin position="1"/>
        <end position="28"/>
    </location>
</feature>
<protein>
    <submittedName>
        <fullName evidence="2">Uncharacterized protein</fullName>
    </submittedName>
</protein>
<reference evidence="2 3" key="1">
    <citation type="submission" date="2019-05" db="EMBL/GenBank/DDBJ databases">
        <authorList>
            <person name="Lee S.D."/>
        </authorList>
    </citation>
    <scope>NUCLEOTIDE SEQUENCE [LARGE SCALE GENOMIC DNA]</scope>
    <source>
        <strain evidence="2 3">C5-26</strain>
    </source>
</reference>
<proteinExistence type="predicted"/>
<dbReference type="EMBL" id="VCQV01000027">
    <property type="protein sequence ID" value="TWP34479.1"/>
    <property type="molecule type" value="Genomic_DNA"/>
</dbReference>
<accession>A0A563DWH7</accession>
<sequence length="193" mass="21182">MTDRRLRGGRALPQDHEPTTASSAAPSDADPAVVFLQAMRGRHALQVVPGLHLDESSAQVDPDGVTVDVGLTGHPYTAVTMRWSANTRTTTADIELPTQGPFTLSNRDIGILWDTAPVTAAMIRSAVTNAATQVWTPEHADPERGRRRRTVTRAPTQTRWRSASPATARLLGRRLPYPEATYRDESLPRTQLR</sequence>
<feature type="region of interest" description="Disordered" evidence="1">
    <location>
        <begin position="138"/>
        <end position="164"/>
    </location>
</feature>